<dbReference type="Gene3D" id="1.25.40.10">
    <property type="entry name" value="Tetratricopeptide repeat domain"/>
    <property type="match status" value="2"/>
</dbReference>
<dbReference type="EMBL" id="CP017141">
    <property type="protein sequence ID" value="AOM79730.1"/>
    <property type="molecule type" value="Genomic_DNA"/>
</dbReference>
<evidence type="ECO:0000256" key="8">
    <source>
        <dbReference type="ARBA" id="ARBA00023012"/>
    </source>
</evidence>
<dbReference type="PROSITE" id="PS50109">
    <property type="entry name" value="HIS_KIN"/>
    <property type="match status" value="1"/>
</dbReference>
<comment type="catalytic activity">
    <reaction evidence="1">
        <text>ATP + protein L-histidine = ADP + protein N-phospho-L-histidine.</text>
        <dbReference type="EC" id="2.7.13.3"/>
    </reaction>
</comment>
<name>A0A1D7QM33_9SPHI</name>
<dbReference type="Pfam" id="PF13181">
    <property type="entry name" value="TPR_8"/>
    <property type="match status" value="1"/>
</dbReference>
<dbReference type="Gene3D" id="1.20.5.1930">
    <property type="match status" value="1"/>
</dbReference>
<dbReference type="InterPro" id="IPR005467">
    <property type="entry name" value="His_kinase_dom"/>
</dbReference>
<keyword evidence="5" id="KW-0547">Nucleotide-binding</keyword>
<protein>
    <recommendedName>
        <fullName evidence="2">histidine kinase</fullName>
        <ecNumber evidence="2">2.7.13.3</ecNumber>
    </recommendedName>
</protein>
<dbReference type="Gene3D" id="3.30.565.10">
    <property type="entry name" value="Histidine kinase-like ATPase, C-terminal domain"/>
    <property type="match status" value="1"/>
</dbReference>
<dbReference type="InterPro" id="IPR019734">
    <property type="entry name" value="TPR_rpt"/>
</dbReference>
<evidence type="ECO:0000256" key="3">
    <source>
        <dbReference type="ARBA" id="ARBA00022553"/>
    </source>
</evidence>
<evidence type="ECO:0000259" key="10">
    <source>
        <dbReference type="PROSITE" id="PS50109"/>
    </source>
</evidence>
<evidence type="ECO:0000256" key="6">
    <source>
        <dbReference type="ARBA" id="ARBA00022777"/>
    </source>
</evidence>
<dbReference type="AlphaFoldDB" id="A0A1D7QM33"/>
<keyword evidence="9" id="KW-1133">Transmembrane helix</keyword>
<keyword evidence="9" id="KW-0812">Transmembrane</keyword>
<evidence type="ECO:0000256" key="5">
    <source>
        <dbReference type="ARBA" id="ARBA00022741"/>
    </source>
</evidence>
<keyword evidence="6" id="KW-0418">Kinase</keyword>
<evidence type="ECO:0000256" key="1">
    <source>
        <dbReference type="ARBA" id="ARBA00000085"/>
    </source>
</evidence>
<dbReference type="CDD" id="cd16917">
    <property type="entry name" value="HATPase_UhpB-NarQ-NarX-like"/>
    <property type="match status" value="1"/>
</dbReference>
<dbReference type="InterPro" id="IPR011712">
    <property type="entry name" value="Sig_transdc_His_kin_sub3_dim/P"/>
</dbReference>
<dbReference type="Pfam" id="PF02518">
    <property type="entry name" value="HATPase_c"/>
    <property type="match status" value="1"/>
</dbReference>
<dbReference type="GO" id="GO:0000155">
    <property type="term" value="F:phosphorelay sensor kinase activity"/>
    <property type="evidence" value="ECO:0007669"/>
    <property type="project" value="InterPro"/>
</dbReference>
<evidence type="ECO:0000256" key="9">
    <source>
        <dbReference type="SAM" id="Phobius"/>
    </source>
</evidence>
<dbReference type="EC" id="2.7.13.3" evidence="2"/>
<dbReference type="SUPFAM" id="SSF48452">
    <property type="entry name" value="TPR-like"/>
    <property type="match status" value="1"/>
</dbReference>
<dbReference type="Pfam" id="PF07730">
    <property type="entry name" value="HisKA_3"/>
    <property type="match status" value="1"/>
</dbReference>
<dbReference type="GO" id="GO:0046983">
    <property type="term" value="F:protein dimerization activity"/>
    <property type="evidence" value="ECO:0007669"/>
    <property type="project" value="InterPro"/>
</dbReference>
<dbReference type="KEGG" id="psty:BFS30_22755"/>
<accession>A0A1D7QM33</accession>
<dbReference type="OrthoDB" id="9778366at2"/>
<keyword evidence="3" id="KW-0597">Phosphoprotein</keyword>
<gene>
    <name evidence="11" type="ORF">BFS30_22755</name>
</gene>
<dbReference type="PANTHER" id="PTHR24421">
    <property type="entry name" value="NITRATE/NITRITE SENSOR PROTEIN NARX-RELATED"/>
    <property type="match status" value="1"/>
</dbReference>
<keyword evidence="9" id="KW-0472">Membrane</keyword>
<proteinExistence type="predicted"/>
<dbReference type="GO" id="GO:0016020">
    <property type="term" value="C:membrane"/>
    <property type="evidence" value="ECO:0007669"/>
    <property type="project" value="InterPro"/>
</dbReference>
<dbReference type="Proteomes" id="UP000094313">
    <property type="component" value="Chromosome"/>
</dbReference>
<organism evidence="11 12">
    <name type="scientific">Pedobacter steynii</name>
    <dbReference type="NCBI Taxonomy" id="430522"/>
    <lineage>
        <taxon>Bacteria</taxon>
        <taxon>Pseudomonadati</taxon>
        <taxon>Bacteroidota</taxon>
        <taxon>Sphingobacteriia</taxon>
        <taxon>Sphingobacteriales</taxon>
        <taxon>Sphingobacteriaceae</taxon>
        <taxon>Pedobacter</taxon>
    </lineage>
</organism>
<dbReference type="InterPro" id="IPR003594">
    <property type="entry name" value="HATPase_dom"/>
</dbReference>
<sequence>MTRFFYTLFLLGILATGIKAQKPSRKISLVDSLKRMLEQKLPDSLRARTNFSLSEQLIYADSLKSTIYLEQGRRLIKKNTFLQAIYYYYAATVQSLSDLDKSEASFKKAQVLLTDFKTKEAYLFLAKSWHNYGVLQQLKDNYRGMADALLNKAIPYARLSGDTAYLGINYMDLALVFKNNKQFDKAQVYIDSTLQILEKVKARKTYRIVAYHTAAENYTFLKKYPQAKRMLDSAGTLLFPTPDSPFYLDYYFAQGLYFDDTKRYDNAIVSLDKGIELALKLQRRQEEQRLLMQKLHVLQNQKKFDKALSVATYILKQKDMLSLSEDRLLVYADLAETYAGLGDMGQAYKWMKKVSQLSDSISESKIKKDVHELELKYKKAENQREIGSLKATNEKAALSLKNNRLIAWLLGSIAVFLSVITFFGLLYLRNSKKLTKQKEINYRQQLRELEQEKQLTISNALLEGEERERQRVGRDLHDGLGGTLAGIKINLSDVVANSSSMGKDTELGKIIAQLDSSVNDLRNIARNLMPETLLKFGLETALKDLCETFNNNGLKITLQLLDIQEDMEVGVKINIYRIIQEILSNTVRHSGASEMLLQCSQNESVFLITAEDNGRGFDLASAEHAKGIGLTNIRNRVALLHGKMELNTAINEGTAINIELKPFSNLSI</sequence>
<evidence type="ECO:0000256" key="7">
    <source>
        <dbReference type="ARBA" id="ARBA00022840"/>
    </source>
</evidence>
<keyword evidence="8" id="KW-0902">Two-component regulatory system</keyword>
<reference evidence="11 12" key="1">
    <citation type="submission" date="2016-08" db="EMBL/GenBank/DDBJ databases">
        <authorList>
            <person name="Seilhamer J.J."/>
        </authorList>
    </citation>
    <scope>NUCLEOTIDE SEQUENCE [LARGE SCALE GENOMIC DNA]</scope>
    <source>
        <strain evidence="11 12">DX4</strain>
    </source>
</reference>
<keyword evidence="12" id="KW-1185">Reference proteome</keyword>
<dbReference type="PANTHER" id="PTHR24421:SF10">
    <property type="entry name" value="NITRATE_NITRITE SENSOR PROTEIN NARQ"/>
    <property type="match status" value="1"/>
</dbReference>
<evidence type="ECO:0000313" key="11">
    <source>
        <dbReference type="EMBL" id="AOM79730.1"/>
    </source>
</evidence>
<dbReference type="RefSeq" id="WP_069381392.1">
    <property type="nucleotide sequence ID" value="NZ_CP017141.1"/>
</dbReference>
<keyword evidence="4" id="KW-0808">Transferase</keyword>
<feature type="domain" description="Histidine kinase" evidence="10">
    <location>
        <begin position="475"/>
        <end position="664"/>
    </location>
</feature>
<dbReference type="GO" id="GO:0005524">
    <property type="term" value="F:ATP binding"/>
    <property type="evidence" value="ECO:0007669"/>
    <property type="project" value="UniProtKB-KW"/>
</dbReference>
<evidence type="ECO:0000256" key="2">
    <source>
        <dbReference type="ARBA" id="ARBA00012438"/>
    </source>
</evidence>
<dbReference type="SMART" id="SM00387">
    <property type="entry name" value="HATPase_c"/>
    <property type="match status" value="1"/>
</dbReference>
<evidence type="ECO:0000313" key="12">
    <source>
        <dbReference type="Proteomes" id="UP000094313"/>
    </source>
</evidence>
<dbReference type="InterPro" id="IPR050482">
    <property type="entry name" value="Sensor_HK_TwoCompSys"/>
</dbReference>
<keyword evidence="7" id="KW-0067">ATP-binding</keyword>
<feature type="transmembrane region" description="Helical" evidence="9">
    <location>
        <begin position="405"/>
        <end position="428"/>
    </location>
</feature>
<dbReference type="InterPro" id="IPR036890">
    <property type="entry name" value="HATPase_C_sf"/>
</dbReference>
<evidence type="ECO:0000256" key="4">
    <source>
        <dbReference type="ARBA" id="ARBA00022679"/>
    </source>
</evidence>
<dbReference type="SUPFAM" id="SSF55874">
    <property type="entry name" value="ATPase domain of HSP90 chaperone/DNA topoisomerase II/histidine kinase"/>
    <property type="match status" value="1"/>
</dbReference>
<dbReference type="InterPro" id="IPR011990">
    <property type="entry name" value="TPR-like_helical_dom_sf"/>
</dbReference>